<dbReference type="GeneID" id="97549186"/>
<evidence type="ECO:0000313" key="2">
    <source>
        <dbReference type="Proteomes" id="UP000245657"/>
    </source>
</evidence>
<dbReference type="EMBL" id="QGMY01000002">
    <property type="protein sequence ID" value="PWR73855.1"/>
    <property type="molecule type" value="Genomic_DNA"/>
</dbReference>
<comment type="caution">
    <text evidence="1">The sequence shown here is derived from an EMBL/GenBank/DDBJ whole genome shotgun (WGS) entry which is preliminary data.</text>
</comment>
<keyword evidence="2" id="KW-1185">Reference proteome</keyword>
<dbReference type="RefSeq" id="WP_109967135.1">
    <property type="nucleotide sequence ID" value="NZ_CP176093.1"/>
</dbReference>
<reference evidence="1 2" key="1">
    <citation type="submission" date="2018-05" db="EMBL/GenBank/DDBJ databases">
        <title>Draft genome of Methanospirillum lacunae Ki8-1.</title>
        <authorList>
            <person name="Dueholm M.S."/>
            <person name="Nielsen P.H."/>
            <person name="Bakmann L.F."/>
            <person name="Otzen D.E."/>
        </authorList>
    </citation>
    <scope>NUCLEOTIDE SEQUENCE [LARGE SCALE GENOMIC DNA]</scope>
    <source>
        <strain evidence="1 2">Ki8-1</strain>
    </source>
</reference>
<name>A0A2V2N5R7_9EURY</name>
<dbReference type="OrthoDB" id="117414at2157"/>
<organism evidence="1 2">
    <name type="scientific">Methanospirillum lacunae</name>
    <dbReference type="NCBI Taxonomy" id="668570"/>
    <lineage>
        <taxon>Archaea</taxon>
        <taxon>Methanobacteriati</taxon>
        <taxon>Methanobacteriota</taxon>
        <taxon>Stenosarchaea group</taxon>
        <taxon>Methanomicrobia</taxon>
        <taxon>Methanomicrobiales</taxon>
        <taxon>Methanospirillaceae</taxon>
        <taxon>Methanospirillum</taxon>
    </lineage>
</organism>
<dbReference type="AlphaFoldDB" id="A0A2V2N5R7"/>
<proteinExistence type="predicted"/>
<dbReference type="Proteomes" id="UP000245657">
    <property type="component" value="Unassembled WGS sequence"/>
</dbReference>
<accession>A0A2V2N5R7</accession>
<sequence length="167" mass="17462">MADFVSKGAVKSAERKLTSPIDTIANFLALVQDVIDNNPWGCTSYTSAGKTVAAVVRGSEYYSGKVIYENGEAKTVGQISVKAPTSAAFNTDITTILGTAALGTAMGGTPSHDSSEDSFSCTLKAHSSNGENFNVTFKRDSVTISSYESDSILTGIESWADTVALLA</sequence>
<gene>
    <name evidence="1" type="ORF">DK846_01410</name>
</gene>
<protein>
    <submittedName>
        <fullName evidence="1">Uncharacterized protein</fullName>
    </submittedName>
</protein>
<evidence type="ECO:0000313" key="1">
    <source>
        <dbReference type="EMBL" id="PWR73855.1"/>
    </source>
</evidence>